<comment type="caution">
    <text evidence="1">The sequence shown here is derived from an EMBL/GenBank/DDBJ whole genome shotgun (WGS) entry which is preliminary data.</text>
</comment>
<name>A0ABX3IKT2_9BACT</name>
<evidence type="ECO:0008006" key="3">
    <source>
        <dbReference type="Google" id="ProtNLM"/>
    </source>
</evidence>
<accession>A0ABX3IKT2</accession>
<dbReference type="EMBL" id="LBFC01000005">
    <property type="protein sequence ID" value="ONN27904.1"/>
    <property type="molecule type" value="Genomic_DNA"/>
</dbReference>
<evidence type="ECO:0000313" key="2">
    <source>
        <dbReference type="Proteomes" id="UP000242616"/>
    </source>
</evidence>
<evidence type="ECO:0000313" key="1">
    <source>
        <dbReference type="EMBL" id="ONN27904.1"/>
    </source>
</evidence>
<sequence>MNVNLRKFLIKILQNYPQKHTSGLKKGIPFSIHFANVGLIAYQISEILRKIGYFNLEDSHTVFIAAVIHDMNKITNTSMRTAAIRENIIKVLKENFSENEDFWKDKIDTIQNIIPLHSVDNPVGSKLYISQKEKVMAKIIQFSDTFDLLDSANLEYDHNIYKKLLNLLEELNYYVPEFKYNYLVYHYFNDYRGVLTNYITDEIINKFKTTVLAVPIARFNDGVVYLCNKEKYIPELLFEDIVLETPKKVFHKIFSMDYTLQKKGNEVYLREGIFNFSLDDALTHIIFVINNLKTSDRNKVLKKITEDYLKKYFGNKTKKTMEIYEEFDLIFNSTKEIETIKEKLINLIKKHETQRKIKNTYVDELKKYIETRLHLSNLQKNNISTFTINKYGKNPKKVCSICGSEFEVSEAMSAELPRGIKPQLFSNILPANKTMDPKRNICSICKLQFIANKNKSYSADEKNVYYVLIPYNYFPDELINEIKEEYISIKSNSTKENKSKDNENILSMLGIESETIEDGLFDYTNINIPIINPIRYKNSKKYSETVFIAYAKALYIQKNFPVKILITGYPQLLDEDIRFSEDILIQDLSFKLKKTSSERILKLYEIFRNNPKNFFANKNNYFYKISTSEPLTAFSTYITKVFETKKDKKVILNIFEALFGGEKMEYAKKISEFILKQQENIFNASKHQIVKYFDVCKEVLKKFEPQIESEEDLKAQLFSRIENLVNKPIKKEEIMNYIDNFVEFVKELENKNLDKGRKKLLLNWKKYRDLIYGYVWKIYFENKEAKNNG</sequence>
<dbReference type="SUPFAM" id="SSF109604">
    <property type="entry name" value="HD-domain/PDEase-like"/>
    <property type="match status" value="1"/>
</dbReference>
<gene>
    <name evidence="1" type="ORF">XJ44_01465</name>
</gene>
<proteinExistence type="predicted"/>
<organism evidence="1 2">
    <name type="scientific">Thermosipho affectus</name>
    <dbReference type="NCBI Taxonomy" id="660294"/>
    <lineage>
        <taxon>Bacteria</taxon>
        <taxon>Thermotogati</taxon>
        <taxon>Thermotogota</taxon>
        <taxon>Thermotogae</taxon>
        <taxon>Thermotogales</taxon>
        <taxon>Fervidobacteriaceae</taxon>
        <taxon>Thermosipho</taxon>
    </lineage>
</organism>
<reference evidence="1 2" key="1">
    <citation type="submission" date="2015-06" db="EMBL/GenBank/DDBJ databases">
        <title>Genome sequencing of Thermotogales isolates from hydrothermal vents.</title>
        <authorList>
            <person name="Haverkamp T.H."/>
            <person name="Kublanov I.V."/>
            <person name="Nesbo C.L."/>
        </authorList>
    </citation>
    <scope>NUCLEOTIDE SEQUENCE [LARGE SCALE GENOMIC DNA]</scope>
    <source>
        <strain evidence="2">ik275mar</strain>
    </source>
</reference>
<keyword evidence="2" id="KW-1185">Reference proteome</keyword>
<dbReference type="RefSeq" id="WP_077197830.1">
    <property type="nucleotide sequence ID" value="NZ_LBFC01000005.1"/>
</dbReference>
<dbReference type="Proteomes" id="UP000242616">
    <property type="component" value="Unassembled WGS sequence"/>
</dbReference>
<protein>
    <recommendedName>
        <fullName evidence="3">CRISPR-associated protein Csc3</fullName>
    </recommendedName>
</protein>